<proteinExistence type="predicted"/>
<evidence type="ECO:0008006" key="5">
    <source>
        <dbReference type="Google" id="ProtNLM"/>
    </source>
</evidence>
<feature type="compositionally biased region" description="Low complexity" evidence="1">
    <location>
        <begin position="25"/>
        <end position="50"/>
    </location>
</feature>
<protein>
    <recommendedName>
        <fullName evidence="5">Lipoprotein</fullName>
    </recommendedName>
</protein>
<dbReference type="PROSITE" id="PS51257">
    <property type="entry name" value="PROKAR_LIPOPROTEIN"/>
    <property type="match status" value="1"/>
</dbReference>
<dbReference type="EMBL" id="BNBE01000001">
    <property type="protein sequence ID" value="GHF86772.1"/>
    <property type="molecule type" value="Genomic_DNA"/>
</dbReference>
<dbReference type="AlphaFoldDB" id="A0A919BG49"/>
<sequence length="218" mass="22088">MPVRAPFLRTALLAAALLTACGTTPEPAATPSAAPSGKAAGKSAGKPSAEPSREAAVKAAGLLGGPGTACALPVSFSLAEGWEADAVEKPEDPALASLVTQGPATVLCEAKSEGTPDIAFLRVWTAPKGSARSVLKAFVEADESKGIVLTDVKAGAVPAVEARYSVYSKLTEEWRQTRSFAVRTDGGAVVVVGLAGLDSGEDAVTAAYELARSTLRLP</sequence>
<feature type="signal peptide" evidence="2">
    <location>
        <begin position="1"/>
        <end position="28"/>
    </location>
</feature>
<dbReference type="RefSeq" id="WP_190041066.1">
    <property type="nucleotide sequence ID" value="NZ_BNBE01000001.1"/>
</dbReference>
<name>A0A919BG49_STRFL</name>
<evidence type="ECO:0000313" key="3">
    <source>
        <dbReference type="EMBL" id="GHF86772.1"/>
    </source>
</evidence>
<evidence type="ECO:0000256" key="1">
    <source>
        <dbReference type="SAM" id="MobiDB-lite"/>
    </source>
</evidence>
<reference evidence="3" key="1">
    <citation type="journal article" date="2014" name="Int. J. Syst. Evol. Microbiol.">
        <title>Complete genome sequence of Corynebacterium casei LMG S-19264T (=DSM 44701T), isolated from a smear-ripened cheese.</title>
        <authorList>
            <consortium name="US DOE Joint Genome Institute (JGI-PGF)"/>
            <person name="Walter F."/>
            <person name="Albersmeier A."/>
            <person name="Kalinowski J."/>
            <person name="Ruckert C."/>
        </authorList>
    </citation>
    <scope>NUCLEOTIDE SEQUENCE</scope>
    <source>
        <strain evidence="3">JCM 4122</strain>
    </source>
</reference>
<evidence type="ECO:0000256" key="2">
    <source>
        <dbReference type="SAM" id="SignalP"/>
    </source>
</evidence>
<dbReference type="InterPro" id="IPR044058">
    <property type="entry name" value="Lipoprotein_23"/>
</dbReference>
<dbReference type="Proteomes" id="UP000632849">
    <property type="component" value="Unassembled WGS sequence"/>
</dbReference>
<feature type="region of interest" description="Disordered" evidence="1">
    <location>
        <begin position="25"/>
        <end position="53"/>
    </location>
</feature>
<gene>
    <name evidence="3" type="ORF">GCM10017667_14060</name>
</gene>
<organism evidence="3 4">
    <name type="scientific">Streptomyces filamentosus</name>
    <name type="common">Streptomyces roseosporus</name>
    <dbReference type="NCBI Taxonomy" id="67294"/>
    <lineage>
        <taxon>Bacteria</taxon>
        <taxon>Bacillati</taxon>
        <taxon>Actinomycetota</taxon>
        <taxon>Actinomycetes</taxon>
        <taxon>Kitasatosporales</taxon>
        <taxon>Streptomycetaceae</taxon>
        <taxon>Streptomyces</taxon>
    </lineage>
</organism>
<feature type="chain" id="PRO_5037264378" description="Lipoprotein" evidence="2">
    <location>
        <begin position="29"/>
        <end position="218"/>
    </location>
</feature>
<dbReference type="Pfam" id="PF18966">
    <property type="entry name" value="Lipoprotein_23"/>
    <property type="match status" value="1"/>
</dbReference>
<accession>A0A919BG49</accession>
<evidence type="ECO:0000313" key="4">
    <source>
        <dbReference type="Proteomes" id="UP000632849"/>
    </source>
</evidence>
<comment type="caution">
    <text evidence="3">The sequence shown here is derived from an EMBL/GenBank/DDBJ whole genome shotgun (WGS) entry which is preliminary data.</text>
</comment>
<keyword evidence="2" id="KW-0732">Signal</keyword>
<keyword evidence="4" id="KW-1185">Reference proteome</keyword>
<reference evidence="3" key="2">
    <citation type="submission" date="2020-09" db="EMBL/GenBank/DDBJ databases">
        <authorList>
            <person name="Sun Q."/>
            <person name="Ohkuma M."/>
        </authorList>
    </citation>
    <scope>NUCLEOTIDE SEQUENCE</scope>
    <source>
        <strain evidence="3">JCM 4122</strain>
    </source>
</reference>